<dbReference type="EMBL" id="JAEAOA010000353">
    <property type="protein sequence ID" value="KAK3608091.1"/>
    <property type="molecule type" value="Genomic_DNA"/>
</dbReference>
<protein>
    <submittedName>
        <fullName evidence="3">Uncharacterized protein</fullName>
    </submittedName>
</protein>
<reference evidence="3" key="1">
    <citation type="journal article" date="2021" name="Genome Biol. Evol.">
        <title>A High-Quality Reference Genome for a Parasitic Bivalve with Doubly Uniparental Inheritance (Bivalvia: Unionida).</title>
        <authorList>
            <person name="Smith C.H."/>
        </authorList>
    </citation>
    <scope>NUCLEOTIDE SEQUENCE</scope>
    <source>
        <strain evidence="3">CHS0354</strain>
    </source>
</reference>
<comment type="caution">
    <text evidence="3">The sequence shown here is derived from an EMBL/GenBank/DDBJ whole genome shotgun (WGS) entry which is preliminary data.</text>
</comment>
<evidence type="ECO:0000256" key="1">
    <source>
        <dbReference type="SAM" id="MobiDB-lite"/>
    </source>
</evidence>
<evidence type="ECO:0000313" key="4">
    <source>
        <dbReference type="Proteomes" id="UP001195483"/>
    </source>
</evidence>
<dbReference type="Proteomes" id="UP001195483">
    <property type="component" value="Unassembled WGS sequence"/>
</dbReference>
<name>A0AAE0TCY8_9BIVA</name>
<accession>A0AAE0TCY8</accession>
<keyword evidence="2" id="KW-0812">Transmembrane</keyword>
<feature type="transmembrane region" description="Helical" evidence="2">
    <location>
        <begin position="6"/>
        <end position="29"/>
    </location>
</feature>
<keyword evidence="2" id="KW-1133">Transmembrane helix</keyword>
<keyword evidence="2" id="KW-0472">Membrane</keyword>
<keyword evidence="4" id="KW-1185">Reference proteome</keyword>
<reference evidence="3" key="3">
    <citation type="submission" date="2023-05" db="EMBL/GenBank/DDBJ databases">
        <authorList>
            <person name="Smith C.H."/>
        </authorList>
    </citation>
    <scope>NUCLEOTIDE SEQUENCE</scope>
    <source>
        <strain evidence="3">CHS0354</strain>
        <tissue evidence="3">Mantle</tissue>
    </source>
</reference>
<dbReference type="AlphaFoldDB" id="A0AAE0TCY8"/>
<proteinExistence type="predicted"/>
<evidence type="ECO:0000256" key="2">
    <source>
        <dbReference type="SAM" id="Phobius"/>
    </source>
</evidence>
<sequence>MVKLNIPVIIFGCVIGGLFVLGALIAFIIRCIQSKNRRGVVVNPNNVAHTFIERIKSINAPLHITLNLSVSHSSDDEGMEEDVQGTNQYYPQQLYGAYPAAGPSFVPQNQGHPPPYSEKQ</sequence>
<gene>
    <name evidence="3" type="ORF">CHS0354_004746</name>
</gene>
<organism evidence="3 4">
    <name type="scientific">Potamilus streckersoni</name>
    <dbReference type="NCBI Taxonomy" id="2493646"/>
    <lineage>
        <taxon>Eukaryota</taxon>
        <taxon>Metazoa</taxon>
        <taxon>Spiralia</taxon>
        <taxon>Lophotrochozoa</taxon>
        <taxon>Mollusca</taxon>
        <taxon>Bivalvia</taxon>
        <taxon>Autobranchia</taxon>
        <taxon>Heteroconchia</taxon>
        <taxon>Palaeoheterodonta</taxon>
        <taxon>Unionida</taxon>
        <taxon>Unionoidea</taxon>
        <taxon>Unionidae</taxon>
        <taxon>Ambleminae</taxon>
        <taxon>Lampsilini</taxon>
        <taxon>Potamilus</taxon>
    </lineage>
</organism>
<feature type="region of interest" description="Disordered" evidence="1">
    <location>
        <begin position="100"/>
        <end position="120"/>
    </location>
</feature>
<evidence type="ECO:0000313" key="3">
    <source>
        <dbReference type="EMBL" id="KAK3608091.1"/>
    </source>
</evidence>
<reference evidence="3" key="2">
    <citation type="journal article" date="2021" name="Genome Biol. Evol.">
        <title>Developing a high-quality reference genome for a parasitic bivalve with doubly uniparental inheritance (Bivalvia: Unionida).</title>
        <authorList>
            <person name="Smith C.H."/>
        </authorList>
    </citation>
    <scope>NUCLEOTIDE SEQUENCE</scope>
    <source>
        <strain evidence="3">CHS0354</strain>
        <tissue evidence="3">Mantle</tissue>
    </source>
</reference>